<gene>
    <name evidence="2" type="ORF">SAMEA1982600_02810</name>
</gene>
<organism evidence="2 3">
    <name type="scientific">Bordetella ansorpii</name>
    <dbReference type="NCBI Taxonomy" id="288768"/>
    <lineage>
        <taxon>Bacteria</taxon>
        <taxon>Pseudomonadati</taxon>
        <taxon>Pseudomonadota</taxon>
        <taxon>Betaproteobacteria</taxon>
        <taxon>Burkholderiales</taxon>
        <taxon>Alcaligenaceae</taxon>
        <taxon>Bordetella</taxon>
    </lineage>
</organism>
<dbReference type="InterPro" id="IPR051678">
    <property type="entry name" value="AGP_Transferase"/>
</dbReference>
<dbReference type="Gene3D" id="3.90.1200.10">
    <property type="match status" value="1"/>
</dbReference>
<feature type="domain" description="Aminoglycoside phosphotransferase" evidence="1">
    <location>
        <begin position="25"/>
        <end position="258"/>
    </location>
</feature>
<dbReference type="GO" id="GO:0016301">
    <property type="term" value="F:kinase activity"/>
    <property type="evidence" value="ECO:0007669"/>
    <property type="project" value="UniProtKB-KW"/>
</dbReference>
<dbReference type="PANTHER" id="PTHR21310">
    <property type="entry name" value="AMINOGLYCOSIDE PHOSPHOTRANSFERASE-RELATED-RELATED"/>
    <property type="match status" value="1"/>
</dbReference>
<dbReference type="SUPFAM" id="SSF56112">
    <property type="entry name" value="Protein kinase-like (PK-like)"/>
    <property type="match status" value="1"/>
</dbReference>
<name>A0A157PMB0_9BORD</name>
<keyword evidence="2" id="KW-0418">Kinase</keyword>
<dbReference type="InterPro" id="IPR002575">
    <property type="entry name" value="Aminoglycoside_PTrfase"/>
</dbReference>
<dbReference type="EMBL" id="FKBS01000014">
    <property type="protein sequence ID" value="SAI34460.1"/>
    <property type="molecule type" value="Genomic_DNA"/>
</dbReference>
<reference evidence="2 3" key="1">
    <citation type="submission" date="2016-03" db="EMBL/GenBank/DDBJ databases">
        <authorList>
            <consortium name="Pathogen Informatics"/>
        </authorList>
    </citation>
    <scope>NUCLEOTIDE SEQUENCE [LARGE SCALE GENOMIC DNA]</scope>
    <source>
        <strain evidence="2 3">NCTC13364</strain>
    </source>
</reference>
<protein>
    <submittedName>
        <fullName evidence="2">Homoserine kinase</fullName>
    </submittedName>
</protein>
<evidence type="ECO:0000313" key="2">
    <source>
        <dbReference type="EMBL" id="SAI34460.1"/>
    </source>
</evidence>
<evidence type="ECO:0000259" key="1">
    <source>
        <dbReference type="Pfam" id="PF01636"/>
    </source>
</evidence>
<dbReference type="Pfam" id="PF01636">
    <property type="entry name" value="APH"/>
    <property type="match status" value="1"/>
</dbReference>
<dbReference type="Gene3D" id="3.30.200.20">
    <property type="entry name" value="Phosphorylase Kinase, domain 1"/>
    <property type="match status" value="1"/>
</dbReference>
<evidence type="ECO:0000313" key="3">
    <source>
        <dbReference type="Proteomes" id="UP000077037"/>
    </source>
</evidence>
<dbReference type="Proteomes" id="UP000077037">
    <property type="component" value="Unassembled WGS sequence"/>
</dbReference>
<dbReference type="InterPro" id="IPR011009">
    <property type="entry name" value="Kinase-like_dom_sf"/>
</dbReference>
<keyword evidence="2" id="KW-0808">Transferase</keyword>
<dbReference type="AlphaFoldDB" id="A0A157PMB0"/>
<proteinExistence type="predicted"/>
<accession>A0A157PMB0</accession>
<sequence length="341" mass="37442">MDSVEKMDVAALLERHWELRADSVRATPTGHTNKTYVARVDAREVVLRMSWKDKSERQVRDETTVLRHLAGAQALPAVPCLVPTRDGQACVQVHGRWLHVFDVIPGEVGEFGEAAVDARDGVYPPASDTSDAARATGVASAMHTLARLHAALAGGIATDTDDPLSWLRRRQARVADLAGPMLPSMTPQQCGFLLARIADRLSEEDAGVPGPVQWLHGDYHAGNLLYRDQHVCGILDFDDVGQGSPWVETAFALFALSRDVAREDAFVFDASVWDDGLHAYARIQPGAPIGWLRSNRGMLMHLFCADQVLIHLHAAQRGLWLPGPGMGFLGCVRQLWDARWP</sequence>